<feature type="compositionally biased region" description="Basic and acidic residues" evidence="1">
    <location>
        <begin position="137"/>
        <end position="151"/>
    </location>
</feature>
<dbReference type="Pfam" id="PF13649">
    <property type="entry name" value="Methyltransf_25"/>
    <property type="match status" value="1"/>
</dbReference>
<dbReference type="InterPro" id="IPR041698">
    <property type="entry name" value="Methyltransf_25"/>
</dbReference>
<dbReference type="InterPro" id="IPR029063">
    <property type="entry name" value="SAM-dependent_MTases_sf"/>
</dbReference>
<gene>
    <name evidence="3" type="ORF">FRC98_14265</name>
</gene>
<reference evidence="3 4" key="1">
    <citation type="submission" date="2019-08" db="EMBL/GenBank/DDBJ databases">
        <title>Bradymonadales sp. TMQ4.</title>
        <authorList>
            <person name="Liang Q."/>
        </authorList>
    </citation>
    <scope>NUCLEOTIDE SEQUENCE [LARGE SCALE GENOMIC DNA]</scope>
    <source>
        <strain evidence="3 4">TMQ4</strain>
    </source>
</reference>
<dbReference type="RefSeq" id="WP_146982115.1">
    <property type="nucleotide sequence ID" value="NZ_VOSM01000007.1"/>
</dbReference>
<dbReference type="Pfam" id="PF14520">
    <property type="entry name" value="HHH_5"/>
    <property type="match status" value="1"/>
</dbReference>
<protein>
    <submittedName>
        <fullName evidence="3">Methyltransferase domain-containing protein</fullName>
    </submittedName>
</protein>
<comment type="caution">
    <text evidence="3">The sequence shown here is derived from an EMBL/GenBank/DDBJ whole genome shotgun (WGS) entry which is preliminary data.</text>
</comment>
<organism evidence="3 4">
    <name type="scientific">Lujinxingia vulgaris</name>
    <dbReference type="NCBI Taxonomy" id="2600176"/>
    <lineage>
        <taxon>Bacteria</taxon>
        <taxon>Deltaproteobacteria</taxon>
        <taxon>Bradymonadales</taxon>
        <taxon>Lujinxingiaceae</taxon>
        <taxon>Lujinxingia</taxon>
    </lineage>
</organism>
<keyword evidence="3" id="KW-0489">Methyltransferase</keyword>
<dbReference type="Gene3D" id="1.10.150.20">
    <property type="entry name" value="5' to 3' exonuclease, C-terminal subdomain"/>
    <property type="match status" value="1"/>
</dbReference>
<dbReference type="Proteomes" id="UP000321412">
    <property type="component" value="Unassembled WGS sequence"/>
</dbReference>
<name>A0A5C6XAN7_9DELT</name>
<evidence type="ECO:0000313" key="3">
    <source>
        <dbReference type="EMBL" id="TXD35836.1"/>
    </source>
</evidence>
<evidence type="ECO:0000256" key="1">
    <source>
        <dbReference type="SAM" id="MobiDB-lite"/>
    </source>
</evidence>
<dbReference type="PANTHER" id="PTHR43591">
    <property type="entry name" value="METHYLTRANSFERASE"/>
    <property type="match status" value="1"/>
</dbReference>
<evidence type="ECO:0000259" key="2">
    <source>
        <dbReference type="Pfam" id="PF13649"/>
    </source>
</evidence>
<dbReference type="SUPFAM" id="SSF47781">
    <property type="entry name" value="RuvA domain 2-like"/>
    <property type="match status" value="1"/>
</dbReference>
<dbReference type="SUPFAM" id="SSF53335">
    <property type="entry name" value="S-adenosyl-L-methionine-dependent methyltransferases"/>
    <property type="match status" value="1"/>
</dbReference>
<feature type="domain" description="Methyltransferase" evidence="2">
    <location>
        <begin position="289"/>
        <end position="394"/>
    </location>
</feature>
<dbReference type="OrthoDB" id="5421689at2"/>
<dbReference type="CDD" id="cd02440">
    <property type="entry name" value="AdoMet_MTases"/>
    <property type="match status" value="1"/>
</dbReference>
<dbReference type="AlphaFoldDB" id="A0A5C6XAN7"/>
<keyword evidence="3" id="KW-0808">Transferase</keyword>
<dbReference type="GO" id="GO:0008168">
    <property type="term" value="F:methyltransferase activity"/>
    <property type="evidence" value="ECO:0007669"/>
    <property type="project" value="UniProtKB-KW"/>
</dbReference>
<dbReference type="GO" id="GO:0032259">
    <property type="term" value="P:methylation"/>
    <property type="evidence" value="ECO:0007669"/>
    <property type="project" value="UniProtKB-KW"/>
</dbReference>
<feature type="compositionally biased region" description="Low complexity" evidence="1">
    <location>
        <begin position="165"/>
        <end position="180"/>
    </location>
</feature>
<feature type="compositionally biased region" description="Basic and acidic residues" evidence="1">
    <location>
        <begin position="98"/>
        <end position="124"/>
    </location>
</feature>
<dbReference type="InterPro" id="IPR010994">
    <property type="entry name" value="RuvA_2-like"/>
</dbReference>
<feature type="region of interest" description="Disordered" evidence="1">
    <location>
        <begin position="67"/>
        <end position="180"/>
    </location>
</feature>
<sequence>MAKKKEDVLNELTRVRFVGPALAEELYNDHGVRDLGALLTLAREGGLTDLSGVGAKKAATIMSSVQRLVDREAAPSPSRANVDADAKKKSAPKKSAPKKAESKKADSIKAAPKKAESKKAEPKKSAPAKEAAPAKAPTKDVAAKSVAEKSTAENAKPKASPTDSGAAGEAGAPKKTTGATAVPSLRERFISTLRCPACGHDTFEVSLTTITCEACQRQFNLQDDVADLAPPHAPDRSVTQKLMETKFYAQFYEEIMRPRLTGVVSERTMREEYRLAADYLDFGAETRLIDVGCGTGNFTRYFAQRIGLAETRETGGDLPLVVGMDLSWPMLETARRNIRRENLDGRVFLIRGDATRIPVSRASFNRLHCAGTLHLLNDIDEALRNFARILEPGGICVIGTFILGDGMLRRFAKRVAEIPTRFHWFSRDELHKRLERAGFEIVSDDVAGDAITIKARRI</sequence>
<proteinExistence type="predicted"/>
<evidence type="ECO:0000313" key="4">
    <source>
        <dbReference type="Proteomes" id="UP000321412"/>
    </source>
</evidence>
<dbReference type="EMBL" id="VOSM01000007">
    <property type="protein sequence ID" value="TXD35836.1"/>
    <property type="molecule type" value="Genomic_DNA"/>
</dbReference>
<dbReference type="PANTHER" id="PTHR43591:SF110">
    <property type="entry name" value="RHODANESE DOMAIN-CONTAINING PROTEIN"/>
    <property type="match status" value="1"/>
</dbReference>
<dbReference type="Gene3D" id="3.40.50.150">
    <property type="entry name" value="Vaccinia Virus protein VP39"/>
    <property type="match status" value="1"/>
</dbReference>
<accession>A0A5C6XAN7</accession>
<keyword evidence="4" id="KW-1185">Reference proteome</keyword>